<dbReference type="CDD" id="cd00751">
    <property type="entry name" value="thiolase"/>
    <property type="match status" value="1"/>
</dbReference>
<dbReference type="EC" id="2.3.1.9" evidence="2"/>
<evidence type="ECO:0000256" key="1">
    <source>
        <dbReference type="ARBA" id="ARBA00010982"/>
    </source>
</evidence>
<evidence type="ECO:0000256" key="4">
    <source>
        <dbReference type="ARBA" id="ARBA00023315"/>
    </source>
</evidence>
<dbReference type="InterPro" id="IPR020616">
    <property type="entry name" value="Thiolase_N"/>
</dbReference>
<dbReference type="SUPFAM" id="SSF53901">
    <property type="entry name" value="Thiolase-like"/>
    <property type="match status" value="2"/>
</dbReference>
<dbReference type="PIRSF" id="PIRSF000429">
    <property type="entry name" value="Ac-CoA_Ac_transf"/>
    <property type="match status" value="1"/>
</dbReference>
<evidence type="ECO:0000256" key="3">
    <source>
        <dbReference type="ARBA" id="ARBA00022679"/>
    </source>
</evidence>
<evidence type="ECO:0000259" key="7">
    <source>
        <dbReference type="Pfam" id="PF00108"/>
    </source>
</evidence>
<dbReference type="InterPro" id="IPR002155">
    <property type="entry name" value="Thiolase"/>
</dbReference>
<dbReference type="Pfam" id="PF02803">
    <property type="entry name" value="Thiolase_C"/>
    <property type="match status" value="1"/>
</dbReference>
<dbReference type="NCBIfam" id="TIGR01930">
    <property type="entry name" value="AcCoA-C-Actrans"/>
    <property type="match status" value="1"/>
</dbReference>
<dbReference type="EMBL" id="JBHTOP010000020">
    <property type="protein sequence ID" value="MFD1671672.1"/>
    <property type="molecule type" value="Genomic_DNA"/>
</dbReference>
<organism evidence="9 10">
    <name type="scientific">Agrilactobacillus yilanensis</name>
    <dbReference type="NCBI Taxonomy" id="2485997"/>
    <lineage>
        <taxon>Bacteria</taxon>
        <taxon>Bacillati</taxon>
        <taxon>Bacillota</taxon>
        <taxon>Bacilli</taxon>
        <taxon>Lactobacillales</taxon>
        <taxon>Lactobacillaceae</taxon>
        <taxon>Agrilactobacillus</taxon>
    </lineage>
</organism>
<keyword evidence="3 6" id="KW-0808">Transferase</keyword>
<evidence type="ECO:0000259" key="8">
    <source>
        <dbReference type="Pfam" id="PF02803"/>
    </source>
</evidence>
<protein>
    <recommendedName>
        <fullName evidence="2">acetyl-CoA C-acetyltransferase</fullName>
        <ecNumber evidence="2">2.3.1.9</ecNumber>
    </recommendedName>
    <alternativeName>
        <fullName evidence="5">Acetoacetyl-CoA thiolase</fullName>
    </alternativeName>
</protein>
<dbReference type="Pfam" id="PF00108">
    <property type="entry name" value="Thiolase_N"/>
    <property type="match status" value="1"/>
</dbReference>
<comment type="caution">
    <text evidence="9">The sequence shown here is derived from an EMBL/GenBank/DDBJ whole genome shotgun (WGS) entry which is preliminary data.</text>
</comment>
<dbReference type="PANTHER" id="PTHR18919">
    <property type="entry name" value="ACETYL-COA C-ACYLTRANSFERASE"/>
    <property type="match status" value="1"/>
</dbReference>
<reference evidence="10" key="1">
    <citation type="journal article" date="2019" name="Int. J. Syst. Evol. Microbiol.">
        <title>The Global Catalogue of Microorganisms (GCM) 10K type strain sequencing project: providing services to taxonomists for standard genome sequencing and annotation.</title>
        <authorList>
            <consortium name="The Broad Institute Genomics Platform"/>
            <consortium name="The Broad Institute Genome Sequencing Center for Infectious Disease"/>
            <person name="Wu L."/>
            <person name="Ma J."/>
        </authorList>
    </citation>
    <scope>NUCLEOTIDE SEQUENCE [LARGE SCALE GENOMIC DNA]</scope>
    <source>
        <strain evidence="10">CCM 8896</strain>
    </source>
</reference>
<feature type="domain" description="Thiolase N-terminal" evidence="7">
    <location>
        <begin position="4"/>
        <end position="248"/>
    </location>
</feature>
<comment type="similarity">
    <text evidence="1 6">Belongs to the thiolase-like superfamily. Thiolase family.</text>
</comment>
<dbReference type="PROSITE" id="PS00099">
    <property type="entry name" value="THIOLASE_3"/>
    <property type="match status" value="1"/>
</dbReference>
<dbReference type="PANTHER" id="PTHR18919:SF107">
    <property type="entry name" value="ACETYL-COA ACETYLTRANSFERASE, CYTOSOLIC"/>
    <property type="match status" value="1"/>
</dbReference>
<proteinExistence type="inferred from homology"/>
<keyword evidence="10" id="KW-1185">Reference proteome</keyword>
<feature type="domain" description="Thiolase C-terminal" evidence="8">
    <location>
        <begin position="257"/>
        <end position="378"/>
    </location>
</feature>
<evidence type="ECO:0000256" key="6">
    <source>
        <dbReference type="RuleBase" id="RU003557"/>
    </source>
</evidence>
<dbReference type="InterPro" id="IPR020610">
    <property type="entry name" value="Thiolase_AS"/>
</dbReference>
<evidence type="ECO:0000313" key="10">
    <source>
        <dbReference type="Proteomes" id="UP001597267"/>
    </source>
</evidence>
<dbReference type="PROSITE" id="PS00737">
    <property type="entry name" value="THIOLASE_2"/>
    <property type="match status" value="1"/>
</dbReference>
<dbReference type="InterPro" id="IPR020613">
    <property type="entry name" value="Thiolase_CS"/>
</dbReference>
<evidence type="ECO:0000256" key="2">
    <source>
        <dbReference type="ARBA" id="ARBA00012705"/>
    </source>
</evidence>
<dbReference type="RefSeq" id="WP_376923089.1">
    <property type="nucleotide sequence ID" value="NZ_JBHTOP010000020.1"/>
</dbReference>
<accession>A0ABW4J662</accession>
<dbReference type="InterPro" id="IPR020617">
    <property type="entry name" value="Thiolase_C"/>
</dbReference>
<evidence type="ECO:0000256" key="5">
    <source>
        <dbReference type="ARBA" id="ARBA00030755"/>
    </source>
</evidence>
<dbReference type="Gene3D" id="3.40.47.10">
    <property type="match status" value="2"/>
</dbReference>
<dbReference type="InterPro" id="IPR016039">
    <property type="entry name" value="Thiolase-like"/>
</dbReference>
<evidence type="ECO:0000313" key="9">
    <source>
        <dbReference type="EMBL" id="MFD1671672.1"/>
    </source>
</evidence>
<gene>
    <name evidence="9" type="ORF">ACFQ5M_06175</name>
</gene>
<sequence length="381" mass="40522">MNQVYIVAGARLLIGKYGGQLAAVEPEQLGAYLLKKLLKQNHFSGAAIDEVIVGNVIGGGGNVGRRIALASALPVTVPAFTIDRQCASGLESILTATAKIKSGFADCIVSGGVESTSRAPWLIRRPKKLYGQNPEILARAPLSVAPYGDPEMGIACEQLAQRQQISRLQQDQYAYRSQQHYQTALTQGVFEDELIPYEAMTQDESPRPQTTMAKLSTLPAAFKPDGQLTAGNSSPLNDGAAFLILASAAFCKQKHLTPLFEVMDGVSVGIEPVNFGLGPVAATSKLLQRNQLTLAEIDRIELNEAFAAQTLACITTGHWPLEKINLAGGALAFGHPFGATGAILTRRLMTELQRAPQASLGLVTMCVGGGQGSSLLLRKRA</sequence>
<dbReference type="Proteomes" id="UP001597267">
    <property type="component" value="Unassembled WGS sequence"/>
</dbReference>
<name>A0ABW4J662_9LACO</name>
<keyword evidence="4 6" id="KW-0012">Acyltransferase</keyword>